<evidence type="ECO:0000256" key="3">
    <source>
        <dbReference type="ARBA" id="ARBA00022777"/>
    </source>
</evidence>
<dbReference type="PANTHER" id="PTHR44329">
    <property type="entry name" value="SERINE/THREONINE-PROTEIN KINASE TNNI3K-RELATED"/>
    <property type="match status" value="1"/>
</dbReference>
<dbReference type="SMART" id="SM00220">
    <property type="entry name" value="S_TKc"/>
    <property type="match status" value="1"/>
</dbReference>
<dbReference type="SUPFAM" id="SSF56112">
    <property type="entry name" value="Protein kinase-like (PK-like)"/>
    <property type="match status" value="1"/>
</dbReference>
<keyword evidence="4" id="KW-0067">ATP-binding</keyword>
<evidence type="ECO:0000256" key="4">
    <source>
        <dbReference type="ARBA" id="ARBA00022840"/>
    </source>
</evidence>
<dbReference type="Pfam" id="PF07714">
    <property type="entry name" value="PK_Tyr_Ser-Thr"/>
    <property type="match status" value="1"/>
</dbReference>
<dbReference type="EMBL" id="KN837796">
    <property type="protein sequence ID" value="KIJ23125.1"/>
    <property type="molecule type" value="Genomic_DNA"/>
</dbReference>
<reference evidence="6 7" key="1">
    <citation type="submission" date="2014-06" db="EMBL/GenBank/DDBJ databases">
        <title>Evolutionary Origins and Diversification of the Mycorrhizal Mutualists.</title>
        <authorList>
            <consortium name="DOE Joint Genome Institute"/>
            <consortium name="Mycorrhizal Genomics Consortium"/>
            <person name="Kohler A."/>
            <person name="Kuo A."/>
            <person name="Nagy L.G."/>
            <person name="Floudas D."/>
            <person name="Copeland A."/>
            <person name="Barry K.W."/>
            <person name="Cichocki N."/>
            <person name="Veneault-Fourrey C."/>
            <person name="LaButti K."/>
            <person name="Lindquist E.A."/>
            <person name="Lipzen A."/>
            <person name="Lundell T."/>
            <person name="Morin E."/>
            <person name="Murat C."/>
            <person name="Riley R."/>
            <person name="Ohm R."/>
            <person name="Sun H."/>
            <person name="Tunlid A."/>
            <person name="Henrissat B."/>
            <person name="Grigoriev I.V."/>
            <person name="Hibbett D.S."/>
            <person name="Martin F."/>
        </authorList>
    </citation>
    <scope>NUCLEOTIDE SEQUENCE [LARGE SCALE GENOMIC DNA]</scope>
    <source>
        <strain evidence="6 7">SS14</strain>
    </source>
</reference>
<keyword evidence="3" id="KW-0418">Kinase</keyword>
<dbReference type="Proteomes" id="UP000054279">
    <property type="component" value="Unassembled WGS sequence"/>
</dbReference>
<proteinExistence type="predicted"/>
<dbReference type="InterPro" id="IPR000719">
    <property type="entry name" value="Prot_kinase_dom"/>
</dbReference>
<dbReference type="PROSITE" id="PS00108">
    <property type="entry name" value="PROTEIN_KINASE_ST"/>
    <property type="match status" value="1"/>
</dbReference>
<dbReference type="GO" id="GO:0005524">
    <property type="term" value="F:ATP binding"/>
    <property type="evidence" value="ECO:0007669"/>
    <property type="project" value="UniProtKB-KW"/>
</dbReference>
<dbReference type="InterPro" id="IPR051681">
    <property type="entry name" value="Ser/Thr_Kinases-Pseudokinases"/>
</dbReference>
<dbReference type="GO" id="GO:0004674">
    <property type="term" value="F:protein serine/threonine kinase activity"/>
    <property type="evidence" value="ECO:0007669"/>
    <property type="project" value="TreeGrafter"/>
</dbReference>
<sequence>KEIETWRSFRHKNIVHFMGRIFYEDEFALVSKFYEKNMVEYLGNHPQTNPLMLLRGIAAGLDYLHSKNFVHGDVKGSNIMVSKTGRPLLADAGVAIVCGNLAASKGFQAPHERSSLRWAAPELFSKNPTENTRSPKSDVYAYASTALEIMTFEKPYYDLAEHQIMARVQEGRHHARPDMVARWSPTDELWNLFVSCWNKDRQRRPTMTEVITILSQFYSLSPDEIRESEAASLGSIPAWSV</sequence>
<evidence type="ECO:0000313" key="6">
    <source>
        <dbReference type="EMBL" id="KIJ23125.1"/>
    </source>
</evidence>
<accession>A0A0C9UDC5</accession>
<dbReference type="PIRSF" id="PIRSF000654">
    <property type="entry name" value="Integrin-linked_kinase"/>
    <property type="match status" value="1"/>
</dbReference>
<organism evidence="6 7">
    <name type="scientific">Sphaerobolus stellatus (strain SS14)</name>
    <dbReference type="NCBI Taxonomy" id="990650"/>
    <lineage>
        <taxon>Eukaryota</taxon>
        <taxon>Fungi</taxon>
        <taxon>Dikarya</taxon>
        <taxon>Basidiomycota</taxon>
        <taxon>Agaricomycotina</taxon>
        <taxon>Agaricomycetes</taxon>
        <taxon>Phallomycetidae</taxon>
        <taxon>Geastrales</taxon>
        <taxon>Sphaerobolaceae</taxon>
        <taxon>Sphaerobolus</taxon>
    </lineage>
</organism>
<dbReference type="InterPro" id="IPR001245">
    <property type="entry name" value="Ser-Thr/Tyr_kinase_cat_dom"/>
</dbReference>
<dbReference type="InterPro" id="IPR008271">
    <property type="entry name" value="Ser/Thr_kinase_AS"/>
</dbReference>
<name>A0A0C9UDC5_SPHS4</name>
<evidence type="ECO:0000256" key="1">
    <source>
        <dbReference type="ARBA" id="ARBA00022679"/>
    </source>
</evidence>
<dbReference type="Gene3D" id="1.10.510.10">
    <property type="entry name" value="Transferase(Phosphotransferase) domain 1"/>
    <property type="match status" value="1"/>
</dbReference>
<dbReference type="HOGENOM" id="CLU_000288_7_18_1"/>
<protein>
    <recommendedName>
        <fullName evidence="5">Protein kinase domain-containing protein</fullName>
    </recommendedName>
</protein>
<dbReference type="AlphaFoldDB" id="A0A0C9UDC5"/>
<feature type="non-terminal residue" evidence="6">
    <location>
        <position position="241"/>
    </location>
</feature>
<evidence type="ECO:0000313" key="7">
    <source>
        <dbReference type="Proteomes" id="UP000054279"/>
    </source>
</evidence>
<dbReference type="PANTHER" id="PTHR44329:SF288">
    <property type="entry name" value="MITOGEN-ACTIVATED PROTEIN KINASE KINASE KINASE 20"/>
    <property type="match status" value="1"/>
</dbReference>
<feature type="domain" description="Protein kinase" evidence="5">
    <location>
        <begin position="1"/>
        <end position="218"/>
    </location>
</feature>
<evidence type="ECO:0000256" key="2">
    <source>
        <dbReference type="ARBA" id="ARBA00022741"/>
    </source>
</evidence>
<keyword evidence="7" id="KW-1185">Reference proteome</keyword>
<keyword evidence="2" id="KW-0547">Nucleotide-binding</keyword>
<dbReference type="PROSITE" id="PS50011">
    <property type="entry name" value="PROTEIN_KINASE_DOM"/>
    <property type="match status" value="1"/>
</dbReference>
<dbReference type="OrthoDB" id="346907at2759"/>
<dbReference type="InterPro" id="IPR011009">
    <property type="entry name" value="Kinase-like_dom_sf"/>
</dbReference>
<keyword evidence="1" id="KW-0808">Transferase</keyword>
<evidence type="ECO:0000259" key="5">
    <source>
        <dbReference type="PROSITE" id="PS50011"/>
    </source>
</evidence>
<gene>
    <name evidence="6" type="ORF">M422DRAFT_196327</name>
</gene>